<evidence type="ECO:0008006" key="4">
    <source>
        <dbReference type="Google" id="ProtNLM"/>
    </source>
</evidence>
<keyword evidence="3" id="KW-1185">Reference proteome</keyword>
<gene>
    <name evidence="2" type="ORF">ACFFHU_00125</name>
</gene>
<dbReference type="RefSeq" id="WP_377334368.1">
    <property type="nucleotide sequence ID" value="NZ_JBHLUE010000001.1"/>
</dbReference>
<sequence length="109" mass="12593">MARSWINRSASGYTVYWIDTDKKQRQKSFRKKVDAETFRTKTERDLITGVYIEPTRGTETVARLFERWATTRGLESSSVRQYRSMLNQAIAPYFATATTGSLRKSDVQA</sequence>
<dbReference type="InterPro" id="IPR010998">
    <property type="entry name" value="Integrase_recombinase_N"/>
</dbReference>
<dbReference type="Proteomes" id="UP001589894">
    <property type="component" value="Unassembled WGS sequence"/>
</dbReference>
<keyword evidence="1" id="KW-0238">DNA-binding</keyword>
<comment type="caution">
    <text evidence="2">The sequence shown here is derived from an EMBL/GenBank/DDBJ whole genome shotgun (WGS) entry which is preliminary data.</text>
</comment>
<evidence type="ECO:0000256" key="1">
    <source>
        <dbReference type="ARBA" id="ARBA00023125"/>
    </source>
</evidence>
<evidence type="ECO:0000313" key="3">
    <source>
        <dbReference type="Proteomes" id="UP001589894"/>
    </source>
</evidence>
<organism evidence="2 3">
    <name type="scientific">Plantactinospora siamensis</name>
    <dbReference type="NCBI Taxonomy" id="555372"/>
    <lineage>
        <taxon>Bacteria</taxon>
        <taxon>Bacillati</taxon>
        <taxon>Actinomycetota</taxon>
        <taxon>Actinomycetes</taxon>
        <taxon>Micromonosporales</taxon>
        <taxon>Micromonosporaceae</taxon>
        <taxon>Plantactinospora</taxon>
    </lineage>
</organism>
<protein>
    <recommendedName>
        <fullName evidence="4">Core-binding (CB) domain-containing protein</fullName>
    </recommendedName>
</protein>
<accession>A0ABV6NP87</accession>
<proteinExistence type="predicted"/>
<reference evidence="2 3" key="1">
    <citation type="submission" date="2024-09" db="EMBL/GenBank/DDBJ databases">
        <authorList>
            <person name="Sun Q."/>
            <person name="Mori K."/>
        </authorList>
    </citation>
    <scope>NUCLEOTIDE SEQUENCE [LARGE SCALE GENOMIC DNA]</scope>
    <source>
        <strain evidence="2 3">TBRC 2205</strain>
    </source>
</reference>
<dbReference type="Gene3D" id="1.10.150.130">
    <property type="match status" value="1"/>
</dbReference>
<name>A0ABV6NP87_9ACTN</name>
<evidence type="ECO:0000313" key="2">
    <source>
        <dbReference type="EMBL" id="MFC0562589.1"/>
    </source>
</evidence>
<dbReference type="EMBL" id="JBHLUE010000001">
    <property type="protein sequence ID" value="MFC0562589.1"/>
    <property type="molecule type" value="Genomic_DNA"/>
</dbReference>